<keyword evidence="1" id="KW-0812">Transmembrane</keyword>
<reference evidence="2" key="1">
    <citation type="submission" date="2020-11" db="EMBL/GenBank/DDBJ databases">
        <title>Genome of Flavobacterium soyangense.</title>
        <authorList>
            <person name="Liu Q."/>
            <person name="Xin Y.-H."/>
        </authorList>
    </citation>
    <scope>NUCLEOTIDE SEQUENCE</scope>
    <source>
        <strain evidence="2">CGMCC 1.13493</strain>
    </source>
</reference>
<proteinExistence type="predicted"/>
<dbReference type="EMBL" id="JADHEC010000031">
    <property type="protein sequence ID" value="MBF2709443.1"/>
    <property type="molecule type" value="Genomic_DNA"/>
</dbReference>
<evidence type="ECO:0000256" key="1">
    <source>
        <dbReference type="SAM" id="Phobius"/>
    </source>
</evidence>
<protein>
    <submittedName>
        <fullName evidence="2">Uncharacterized protein</fullName>
    </submittedName>
</protein>
<accession>A0A930Y001</accession>
<dbReference type="RefSeq" id="WP_194312683.1">
    <property type="nucleotide sequence ID" value="NZ_JADHEC010000031.1"/>
</dbReference>
<evidence type="ECO:0000313" key="2">
    <source>
        <dbReference type="EMBL" id="MBF2709443.1"/>
    </source>
</evidence>
<organism evidence="2 3">
    <name type="scientific">Flavobacterium soyangense</name>
    <dbReference type="NCBI Taxonomy" id="2023265"/>
    <lineage>
        <taxon>Bacteria</taxon>
        <taxon>Pseudomonadati</taxon>
        <taxon>Bacteroidota</taxon>
        <taxon>Flavobacteriia</taxon>
        <taxon>Flavobacteriales</taxon>
        <taxon>Flavobacteriaceae</taxon>
        <taxon>Flavobacterium</taxon>
    </lineage>
</organism>
<dbReference type="Proteomes" id="UP000646211">
    <property type="component" value="Unassembled WGS sequence"/>
</dbReference>
<keyword evidence="1" id="KW-0472">Membrane</keyword>
<sequence>MKPREIFTTTAALILILISGISIFWKPIVWSLMFIMPILFVGISDIIQTKHILHRLGPNNLVSYKELYPETI</sequence>
<comment type="caution">
    <text evidence="2">The sequence shown here is derived from an EMBL/GenBank/DDBJ whole genome shotgun (WGS) entry which is preliminary data.</text>
</comment>
<keyword evidence="1" id="KW-1133">Transmembrane helix</keyword>
<keyword evidence="3" id="KW-1185">Reference proteome</keyword>
<gene>
    <name evidence="2" type="ORF">IR213_12700</name>
</gene>
<evidence type="ECO:0000313" key="3">
    <source>
        <dbReference type="Proteomes" id="UP000646211"/>
    </source>
</evidence>
<feature type="transmembrane region" description="Helical" evidence="1">
    <location>
        <begin position="7"/>
        <end position="24"/>
    </location>
</feature>
<name>A0A930Y001_9FLAO</name>
<dbReference type="AlphaFoldDB" id="A0A930Y001"/>